<sequence>MPLLRNSSDNISRRWSGGSFAEVDGFQLVNFDITGSHYQDSFPNTQNTTISPADRHQRIAELKQGLKDGSVTPNQRKNVERLILDLESGIQWYLYEDGRRVTHMSRNFSRVLWKEMAPEDI</sequence>
<accession>A0AAV9WDJ0</accession>
<comment type="caution">
    <text evidence="1">The sequence shown here is derived from an EMBL/GenBank/DDBJ whole genome shotgun (WGS) entry which is preliminary data.</text>
</comment>
<reference evidence="1 2" key="1">
    <citation type="submission" date="2023-08" db="EMBL/GenBank/DDBJ databases">
        <authorList>
            <person name="Palmer J.M."/>
        </authorList>
    </citation>
    <scope>NUCLEOTIDE SEQUENCE [LARGE SCALE GENOMIC DNA]</scope>
    <source>
        <strain evidence="1 2">TWF481</strain>
    </source>
</reference>
<protein>
    <submittedName>
        <fullName evidence="1">Uncharacterized protein</fullName>
    </submittedName>
</protein>
<organism evidence="1 2">
    <name type="scientific">Arthrobotrys musiformis</name>
    <dbReference type="NCBI Taxonomy" id="47236"/>
    <lineage>
        <taxon>Eukaryota</taxon>
        <taxon>Fungi</taxon>
        <taxon>Dikarya</taxon>
        <taxon>Ascomycota</taxon>
        <taxon>Pezizomycotina</taxon>
        <taxon>Orbiliomycetes</taxon>
        <taxon>Orbiliales</taxon>
        <taxon>Orbiliaceae</taxon>
        <taxon>Arthrobotrys</taxon>
    </lineage>
</organism>
<evidence type="ECO:0000313" key="1">
    <source>
        <dbReference type="EMBL" id="KAK6505558.1"/>
    </source>
</evidence>
<name>A0AAV9WDJ0_9PEZI</name>
<dbReference type="AlphaFoldDB" id="A0AAV9WDJ0"/>
<gene>
    <name evidence="1" type="ORF">TWF481_007452</name>
</gene>
<dbReference type="EMBL" id="JAVHJL010000004">
    <property type="protein sequence ID" value="KAK6505558.1"/>
    <property type="molecule type" value="Genomic_DNA"/>
</dbReference>
<proteinExistence type="predicted"/>
<evidence type="ECO:0000313" key="2">
    <source>
        <dbReference type="Proteomes" id="UP001370758"/>
    </source>
</evidence>
<dbReference type="Proteomes" id="UP001370758">
    <property type="component" value="Unassembled WGS sequence"/>
</dbReference>
<keyword evidence="2" id="KW-1185">Reference proteome</keyword>